<dbReference type="Gene3D" id="3.40.50.880">
    <property type="match status" value="1"/>
</dbReference>
<name>A0A382GPD2_9ZZZZ</name>
<evidence type="ECO:0008006" key="2">
    <source>
        <dbReference type="Google" id="ProtNLM"/>
    </source>
</evidence>
<reference evidence="1" key="1">
    <citation type="submission" date="2018-05" db="EMBL/GenBank/DDBJ databases">
        <authorList>
            <person name="Lanie J.A."/>
            <person name="Ng W.-L."/>
            <person name="Kazmierczak K.M."/>
            <person name="Andrzejewski T.M."/>
            <person name="Davidsen T.M."/>
            <person name="Wayne K.J."/>
            <person name="Tettelin H."/>
            <person name="Glass J.I."/>
            <person name="Rusch D."/>
            <person name="Podicherti R."/>
            <person name="Tsui H.-C.T."/>
            <person name="Winkler M.E."/>
        </authorList>
    </citation>
    <scope>NUCLEOTIDE SEQUENCE</scope>
</reference>
<dbReference type="InterPro" id="IPR029062">
    <property type="entry name" value="Class_I_gatase-like"/>
</dbReference>
<organism evidence="1">
    <name type="scientific">marine metagenome</name>
    <dbReference type="NCBI Taxonomy" id="408172"/>
    <lineage>
        <taxon>unclassified sequences</taxon>
        <taxon>metagenomes</taxon>
        <taxon>ecological metagenomes</taxon>
    </lineage>
</organism>
<protein>
    <recommendedName>
        <fullName evidence="2">Glutamine amidotransferase domain-containing protein</fullName>
    </recommendedName>
</protein>
<gene>
    <name evidence="1" type="ORF">METZ01_LOCUS229850</name>
</gene>
<dbReference type="EMBL" id="UINC01056682">
    <property type="protein sequence ID" value="SVB76996.1"/>
    <property type="molecule type" value="Genomic_DNA"/>
</dbReference>
<accession>A0A382GPD2</accession>
<dbReference type="InterPro" id="IPR011697">
    <property type="entry name" value="Peptidase_C26"/>
</dbReference>
<sequence>MTSDFSSVALIVRPGEPAEQFVGAINHGGGVAVQVGVTDAFPETAGGLLIAGDEAYSDADNVPQGLLDAIEGSYPVLGIGWGMHALNVAMGGQTPVKISGHRVPGEDLCSHPLFMAPGGKVGYTIAGSGWVTVPSDHSHGLLPAQVADGLLSSVYAGDQVVEAIEKPGRDWFIGVQWPAHMIDRTPAGFDSLLLALVERSERRV</sequence>
<dbReference type="GO" id="GO:0016787">
    <property type="term" value="F:hydrolase activity"/>
    <property type="evidence" value="ECO:0007669"/>
    <property type="project" value="InterPro"/>
</dbReference>
<dbReference type="Pfam" id="PF07722">
    <property type="entry name" value="Peptidase_C26"/>
    <property type="match status" value="1"/>
</dbReference>
<proteinExistence type="predicted"/>
<evidence type="ECO:0000313" key="1">
    <source>
        <dbReference type="EMBL" id="SVB76996.1"/>
    </source>
</evidence>
<dbReference type="SUPFAM" id="SSF52317">
    <property type="entry name" value="Class I glutamine amidotransferase-like"/>
    <property type="match status" value="1"/>
</dbReference>
<dbReference type="AlphaFoldDB" id="A0A382GPD2"/>